<proteinExistence type="predicted"/>
<organism evidence="2">
    <name type="scientific">candidate division WOR-3 bacterium</name>
    <dbReference type="NCBI Taxonomy" id="2052148"/>
    <lineage>
        <taxon>Bacteria</taxon>
        <taxon>Bacteria division WOR-3</taxon>
    </lineage>
</organism>
<feature type="transmembrane region" description="Helical" evidence="1">
    <location>
        <begin position="12"/>
        <end position="32"/>
    </location>
</feature>
<protein>
    <submittedName>
        <fullName evidence="2">Uncharacterized protein</fullName>
    </submittedName>
</protein>
<feature type="transmembrane region" description="Helical" evidence="1">
    <location>
        <begin position="52"/>
        <end position="71"/>
    </location>
</feature>
<dbReference type="AlphaFoldDB" id="A0A7C1SGR3"/>
<dbReference type="EMBL" id="DSTU01000007">
    <property type="protein sequence ID" value="HFJ54223.1"/>
    <property type="molecule type" value="Genomic_DNA"/>
</dbReference>
<keyword evidence="1" id="KW-0472">Membrane</keyword>
<dbReference type="EMBL" id="DSLG01000004">
    <property type="protein sequence ID" value="HEA87107.1"/>
    <property type="molecule type" value="Genomic_DNA"/>
</dbReference>
<evidence type="ECO:0000256" key="1">
    <source>
        <dbReference type="SAM" id="Phobius"/>
    </source>
</evidence>
<sequence length="331" mass="38262">MNEAAVQLVRFVLPIMYAWFVTGFFITVLYHLSLYFVWGEFHNPDELLLDLAFTAIRVPLYFFAWPVVLFFDRGALHSIRLFWDWLEPKNRDREGELKQILDQRRLYQETRRKYEQDVARRVRRRRELLSGAEKRRRTRQISSDDPVLGQVWLTVGLGTDSSGARQLVALFPEAVLPEEVREGAEAEVRIRREWRCVRCREELAPVRIELPEPFFLEVIDEGKVLISGWAFEGVFRERFPECPKCGAVQPVIEEPITILGRADEVVTAVKQGAGFAPEEPEPVLSRIMYIRAGGVMRTVVGLLGLIAVLLMVGVCIWAVVFFIFYFQNLGV</sequence>
<feature type="transmembrane region" description="Helical" evidence="1">
    <location>
        <begin position="299"/>
        <end position="326"/>
    </location>
</feature>
<accession>A0A7C1SGR3</accession>
<evidence type="ECO:0000313" key="3">
    <source>
        <dbReference type="EMBL" id="HFJ54223.1"/>
    </source>
</evidence>
<reference evidence="2" key="1">
    <citation type="journal article" date="2020" name="mSystems">
        <title>Genome- and Community-Level Interaction Insights into Carbon Utilization and Element Cycling Functions of Hydrothermarchaeota in Hydrothermal Sediment.</title>
        <authorList>
            <person name="Zhou Z."/>
            <person name="Liu Y."/>
            <person name="Xu W."/>
            <person name="Pan J."/>
            <person name="Luo Z.H."/>
            <person name="Li M."/>
        </authorList>
    </citation>
    <scope>NUCLEOTIDE SEQUENCE [LARGE SCALE GENOMIC DNA]</scope>
    <source>
        <strain evidence="2">SpSt-265</strain>
        <strain evidence="3">SpSt-465</strain>
    </source>
</reference>
<evidence type="ECO:0000313" key="2">
    <source>
        <dbReference type="EMBL" id="HEA87107.1"/>
    </source>
</evidence>
<keyword evidence="1" id="KW-1133">Transmembrane helix</keyword>
<comment type="caution">
    <text evidence="2">The sequence shown here is derived from an EMBL/GenBank/DDBJ whole genome shotgun (WGS) entry which is preliminary data.</text>
</comment>
<gene>
    <name evidence="2" type="ORF">ENP94_03745</name>
    <name evidence="3" type="ORF">ENS16_06000</name>
</gene>
<keyword evidence="1" id="KW-0812">Transmembrane</keyword>
<name>A0A7C1SGR3_UNCW3</name>